<evidence type="ECO:0000313" key="1">
    <source>
        <dbReference type="EMBL" id="KAG5554680.1"/>
    </source>
</evidence>
<dbReference type="Pfam" id="PF13365">
    <property type="entry name" value="Trypsin_2"/>
    <property type="match status" value="1"/>
</dbReference>
<dbReference type="Proteomes" id="UP000823749">
    <property type="component" value="Chromosome 4"/>
</dbReference>
<dbReference type="AlphaFoldDB" id="A0AAV6KPV3"/>
<name>A0AAV6KPV3_9ERIC</name>
<dbReference type="Gene3D" id="2.40.10.120">
    <property type="match status" value="1"/>
</dbReference>
<dbReference type="EMBL" id="JACTNZ010000004">
    <property type="protein sequence ID" value="KAG5554680.1"/>
    <property type="molecule type" value="Genomic_DNA"/>
</dbReference>
<organism evidence="1 2">
    <name type="scientific">Rhododendron griersonianum</name>
    <dbReference type="NCBI Taxonomy" id="479676"/>
    <lineage>
        <taxon>Eukaryota</taxon>
        <taxon>Viridiplantae</taxon>
        <taxon>Streptophyta</taxon>
        <taxon>Embryophyta</taxon>
        <taxon>Tracheophyta</taxon>
        <taxon>Spermatophyta</taxon>
        <taxon>Magnoliopsida</taxon>
        <taxon>eudicotyledons</taxon>
        <taxon>Gunneridae</taxon>
        <taxon>Pentapetalae</taxon>
        <taxon>asterids</taxon>
        <taxon>Ericales</taxon>
        <taxon>Ericaceae</taxon>
        <taxon>Ericoideae</taxon>
        <taxon>Rhodoreae</taxon>
        <taxon>Rhododendron</taxon>
    </lineage>
</organism>
<protein>
    <submittedName>
        <fullName evidence="1">Uncharacterized protein</fullName>
    </submittedName>
</protein>
<gene>
    <name evidence="1" type="ORF">RHGRI_012290</name>
</gene>
<evidence type="ECO:0000313" key="2">
    <source>
        <dbReference type="Proteomes" id="UP000823749"/>
    </source>
</evidence>
<comment type="caution">
    <text evidence="1">The sequence shown here is derived from an EMBL/GenBank/DDBJ whole genome shotgun (WGS) entry which is preliminary data.</text>
</comment>
<sequence length="178" mass="19673">MQISVKLLRSGTQYVGVLLEADFCSDIAFVKIISGDRQTAATFGKLDSRRENSVVAAGCVPMYFGWDDVTSDYNLGISCSNILLFLGSIDQDMENTESRNERTSGQLIKAEVLNSCIGGPLVNLEGEFFGIIHKVGRHIEATPIDDVFKYLEHLKKHGYVTYVVCPQPIGLQCPCYLI</sequence>
<accession>A0AAV6KPV3</accession>
<reference evidence="1" key="1">
    <citation type="submission" date="2020-08" db="EMBL/GenBank/DDBJ databases">
        <title>Plant Genome Project.</title>
        <authorList>
            <person name="Zhang R.-G."/>
        </authorList>
    </citation>
    <scope>NUCLEOTIDE SEQUENCE</scope>
    <source>
        <strain evidence="1">WSP0</strain>
        <tissue evidence="1">Leaf</tissue>
    </source>
</reference>
<keyword evidence="2" id="KW-1185">Reference proteome</keyword>
<dbReference type="SUPFAM" id="SSF50494">
    <property type="entry name" value="Trypsin-like serine proteases"/>
    <property type="match status" value="1"/>
</dbReference>
<dbReference type="InterPro" id="IPR009003">
    <property type="entry name" value="Peptidase_S1_PA"/>
</dbReference>
<proteinExistence type="predicted"/>